<keyword evidence="3" id="KW-0106">Calcium</keyword>
<dbReference type="InterPro" id="IPR002048">
    <property type="entry name" value="EF_hand_dom"/>
</dbReference>
<keyword evidence="7" id="KW-1185">Reference proteome</keyword>
<feature type="domain" description="EF-hand" evidence="5">
    <location>
        <begin position="169"/>
        <end position="204"/>
    </location>
</feature>
<evidence type="ECO:0000256" key="2">
    <source>
        <dbReference type="ARBA" id="ARBA00022737"/>
    </source>
</evidence>
<dbReference type="CDD" id="cd00051">
    <property type="entry name" value="EFh"/>
    <property type="match status" value="2"/>
</dbReference>
<evidence type="ECO:0000313" key="6">
    <source>
        <dbReference type="EMBL" id="CAE7421862.1"/>
    </source>
</evidence>
<feature type="domain" description="EF-hand" evidence="5">
    <location>
        <begin position="205"/>
        <end position="240"/>
    </location>
</feature>
<feature type="domain" description="EF-hand" evidence="5">
    <location>
        <begin position="264"/>
        <end position="299"/>
    </location>
</feature>
<evidence type="ECO:0000313" key="7">
    <source>
        <dbReference type="Proteomes" id="UP000601435"/>
    </source>
</evidence>
<dbReference type="PANTHER" id="PTHR34524">
    <property type="entry name" value="CALCYPHOSIN"/>
    <property type="match status" value="1"/>
</dbReference>
<accession>A0A812R695</accession>
<dbReference type="InterPro" id="IPR018247">
    <property type="entry name" value="EF_Hand_1_Ca_BS"/>
</dbReference>
<evidence type="ECO:0000256" key="4">
    <source>
        <dbReference type="SAM" id="MobiDB-lite"/>
    </source>
</evidence>
<sequence length="468" mass="52879">MRTEFNQLRRKIDDYIKSEMQRLSSRLDANEARIARLAGAPDSQGMDEATKSLDGAARSLFETAVVKPAASRAARTERTANSNSGPASRPPPQLPIQGQKASFMQAASDRQAKENTAWKLKHACQHAPSSDVWEEPGETKVSNTVLDHAEEALRRCFEKTREFQRYENNPLLALNNLFNQLDRNHSGKLDRGEFANLCSVLDFHANNDLMSALFRRYDLDRSNYIKMDEFGRMLFKVSGDKEGKALSTIAKLRAALALRAGGFETLKAMGSQFRIMDHNHSNELSKEEFSTALDVLLGCFNLHFSAAEKLNLFQQFDRDSSGSVDYDEFVRGIRGDMNEVRLEWVDKAFSILDKDGSGVVETSEMSKTYDVSQNPAVKSGKVTPQQAITQFMQHFDANSDGRITREEFLENYQWVSASIDSDDYFELMMRNAWHIPEGEGWCANTSNLRVLVKHTRSPDEADEDLPMQ</sequence>
<feature type="domain" description="EF-hand" evidence="5">
    <location>
        <begin position="304"/>
        <end position="339"/>
    </location>
</feature>
<evidence type="ECO:0000256" key="3">
    <source>
        <dbReference type="ARBA" id="ARBA00022837"/>
    </source>
</evidence>
<feature type="compositionally biased region" description="Low complexity" evidence="4">
    <location>
        <begin position="69"/>
        <end position="83"/>
    </location>
</feature>
<feature type="domain" description="EF-hand" evidence="5">
    <location>
        <begin position="383"/>
        <end position="418"/>
    </location>
</feature>
<dbReference type="EMBL" id="CAJNJA010018386">
    <property type="protein sequence ID" value="CAE7421862.1"/>
    <property type="molecule type" value="Genomic_DNA"/>
</dbReference>
<dbReference type="GO" id="GO:0005509">
    <property type="term" value="F:calcium ion binding"/>
    <property type="evidence" value="ECO:0007669"/>
    <property type="project" value="InterPro"/>
</dbReference>
<reference evidence="6" key="1">
    <citation type="submission" date="2021-02" db="EMBL/GenBank/DDBJ databases">
        <authorList>
            <person name="Dougan E. K."/>
            <person name="Rhodes N."/>
            <person name="Thang M."/>
            <person name="Chan C."/>
        </authorList>
    </citation>
    <scope>NUCLEOTIDE SEQUENCE</scope>
</reference>
<evidence type="ECO:0000256" key="1">
    <source>
        <dbReference type="ARBA" id="ARBA00022723"/>
    </source>
</evidence>
<dbReference type="InterPro" id="IPR051581">
    <property type="entry name" value="Ca-bind"/>
</dbReference>
<dbReference type="SMART" id="SM00054">
    <property type="entry name" value="EFh"/>
    <property type="match status" value="6"/>
</dbReference>
<feature type="domain" description="EF-hand" evidence="5">
    <location>
        <begin position="340"/>
        <end position="375"/>
    </location>
</feature>
<dbReference type="SUPFAM" id="SSF47473">
    <property type="entry name" value="EF-hand"/>
    <property type="match status" value="2"/>
</dbReference>
<dbReference type="PROSITE" id="PS00018">
    <property type="entry name" value="EF_HAND_1"/>
    <property type="match status" value="5"/>
</dbReference>
<gene>
    <name evidence="6" type="primary">Capsl</name>
    <name evidence="6" type="ORF">SNEC2469_LOCUS11575</name>
</gene>
<organism evidence="6 7">
    <name type="scientific">Symbiodinium necroappetens</name>
    <dbReference type="NCBI Taxonomy" id="1628268"/>
    <lineage>
        <taxon>Eukaryota</taxon>
        <taxon>Sar</taxon>
        <taxon>Alveolata</taxon>
        <taxon>Dinophyceae</taxon>
        <taxon>Suessiales</taxon>
        <taxon>Symbiodiniaceae</taxon>
        <taxon>Symbiodinium</taxon>
    </lineage>
</organism>
<comment type="caution">
    <text evidence="6">The sequence shown here is derived from an EMBL/GenBank/DDBJ whole genome shotgun (WGS) entry which is preliminary data.</text>
</comment>
<dbReference type="InterPro" id="IPR011992">
    <property type="entry name" value="EF-hand-dom_pair"/>
</dbReference>
<feature type="region of interest" description="Disordered" evidence="4">
    <location>
        <begin position="67"/>
        <end position="105"/>
    </location>
</feature>
<dbReference type="PANTHER" id="PTHR34524:SF6">
    <property type="entry name" value="CALCYPHOSINE LIKE"/>
    <property type="match status" value="1"/>
</dbReference>
<name>A0A812R695_9DINO</name>
<dbReference type="Pfam" id="PF13499">
    <property type="entry name" value="EF-hand_7"/>
    <property type="match status" value="3"/>
</dbReference>
<proteinExistence type="predicted"/>
<keyword evidence="2" id="KW-0677">Repeat</keyword>
<dbReference type="Proteomes" id="UP000601435">
    <property type="component" value="Unassembled WGS sequence"/>
</dbReference>
<dbReference type="OrthoDB" id="447947at2759"/>
<dbReference type="Gene3D" id="1.10.238.10">
    <property type="entry name" value="EF-hand"/>
    <property type="match status" value="3"/>
</dbReference>
<protein>
    <submittedName>
        <fullName evidence="6">Capsl protein</fullName>
    </submittedName>
</protein>
<keyword evidence="1" id="KW-0479">Metal-binding</keyword>
<dbReference type="PROSITE" id="PS50222">
    <property type="entry name" value="EF_HAND_2"/>
    <property type="match status" value="6"/>
</dbReference>
<dbReference type="AlphaFoldDB" id="A0A812R695"/>
<evidence type="ECO:0000259" key="5">
    <source>
        <dbReference type="PROSITE" id="PS50222"/>
    </source>
</evidence>